<reference evidence="2" key="1">
    <citation type="submission" date="2006-10" db="EMBL/GenBank/DDBJ databases">
        <title>Complete sequence of Solibacter usitatus Ellin6076.</title>
        <authorList>
            <consortium name="US DOE Joint Genome Institute"/>
            <person name="Copeland A."/>
            <person name="Lucas S."/>
            <person name="Lapidus A."/>
            <person name="Barry K."/>
            <person name="Detter J.C."/>
            <person name="Glavina del Rio T."/>
            <person name="Hammon N."/>
            <person name="Israni S."/>
            <person name="Dalin E."/>
            <person name="Tice H."/>
            <person name="Pitluck S."/>
            <person name="Thompson L.S."/>
            <person name="Brettin T."/>
            <person name="Bruce D."/>
            <person name="Han C."/>
            <person name="Tapia R."/>
            <person name="Gilna P."/>
            <person name="Schmutz J."/>
            <person name="Larimer F."/>
            <person name="Land M."/>
            <person name="Hauser L."/>
            <person name="Kyrpides N."/>
            <person name="Mikhailova N."/>
            <person name="Janssen P.H."/>
            <person name="Kuske C.R."/>
            <person name="Richardson P."/>
        </authorList>
    </citation>
    <scope>NUCLEOTIDE SEQUENCE</scope>
    <source>
        <strain evidence="2">Ellin6076</strain>
    </source>
</reference>
<proteinExistence type="predicted"/>
<feature type="chain" id="PRO_5004163920" evidence="1">
    <location>
        <begin position="23"/>
        <end position="140"/>
    </location>
</feature>
<dbReference type="InParanoid" id="Q02D90"/>
<evidence type="ECO:0000256" key="1">
    <source>
        <dbReference type="SAM" id="SignalP"/>
    </source>
</evidence>
<dbReference type="KEGG" id="sus:Acid_3406"/>
<dbReference type="AlphaFoldDB" id="Q02D90"/>
<sequence precursor="true">MNPTRRDVLVTIAALAAPAAEAQSSFLTAAELATVAVLVDAIIPRTDTPGASDAGVPTYIDRRLAADPQLAERFRAGLKAVGPGWAALSAAQDDPFFRLVKGMTVDGYYTSKEGLAGELGWHGNTYLTEFKGCTHPEHQR</sequence>
<dbReference type="OrthoDB" id="129827at2"/>
<protein>
    <submittedName>
        <fullName evidence="2">Acetate--CoA ligase</fullName>
    </submittedName>
</protein>
<organism evidence="2">
    <name type="scientific">Solibacter usitatus (strain Ellin6076)</name>
    <dbReference type="NCBI Taxonomy" id="234267"/>
    <lineage>
        <taxon>Bacteria</taxon>
        <taxon>Pseudomonadati</taxon>
        <taxon>Acidobacteriota</taxon>
        <taxon>Terriglobia</taxon>
        <taxon>Bryobacterales</taxon>
        <taxon>Solibacteraceae</taxon>
        <taxon>Candidatus Solibacter</taxon>
    </lineage>
</organism>
<dbReference type="GO" id="GO:0016874">
    <property type="term" value="F:ligase activity"/>
    <property type="evidence" value="ECO:0007669"/>
    <property type="project" value="UniProtKB-KW"/>
</dbReference>
<dbReference type="InterPro" id="IPR006311">
    <property type="entry name" value="TAT_signal"/>
</dbReference>
<keyword evidence="2" id="KW-0436">Ligase</keyword>
<dbReference type="EMBL" id="CP000473">
    <property type="protein sequence ID" value="ABJ84379.1"/>
    <property type="molecule type" value="Genomic_DNA"/>
</dbReference>
<dbReference type="PROSITE" id="PS51318">
    <property type="entry name" value="TAT"/>
    <property type="match status" value="1"/>
</dbReference>
<evidence type="ECO:0000313" key="2">
    <source>
        <dbReference type="EMBL" id="ABJ84379.1"/>
    </source>
</evidence>
<keyword evidence="1" id="KW-0732">Signal</keyword>
<name>Q02D90_SOLUE</name>
<dbReference type="InterPro" id="IPR027056">
    <property type="entry name" value="Gluconate_2DH_su3"/>
</dbReference>
<dbReference type="STRING" id="234267.Acid_3406"/>
<feature type="signal peptide" evidence="1">
    <location>
        <begin position="1"/>
        <end position="22"/>
    </location>
</feature>
<dbReference type="Pfam" id="PF13618">
    <property type="entry name" value="Gluconate_2-dh3"/>
    <property type="match status" value="1"/>
</dbReference>
<accession>Q02D90</accession>
<dbReference type="eggNOG" id="ENOG5030NAR">
    <property type="taxonomic scope" value="Bacteria"/>
</dbReference>
<gene>
    <name evidence="2" type="ordered locus">Acid_3406</name>
</gene>
<dbReference type="HOGENOM" id="CLU_1833897_0_0_0"/>